<protein>
    <submittedName>
        <fullName evidence="1">Uncharacterized protein</fullName>
    </submittedName>
</protein>
<evidence type="ECO:0000313" key="1">
    <source>
        <dbReference type="EMBL" id="XBO73447.1"/>
    </source>
</evidence>
<dbReference type="EMBL" id="CP098828">
    <property type="protein sequence ID" value="XBO73447.1"/>
    <property type="molecule type" value="Genomic_DNA"/>
</dbReference>
<accession>A0AAU7KPP7</accession>
<reference evidence="1" key="1">
    <citation type="submission" date="2022-06" db="EMBL/GenBank/DDBJ databases">
        <title>A novel DMS-producing enzyme.</title>
        <authorList>
            <person name="Zhang Y."/>
        </authorList>
    </citation>
    <scope>NUCLEOTIDE SEQUENCE</scope>
    <source>
        <strain evidence="1">H10-59</strain>
    </source>
</reference>
<gene>
    <name evidence="1" type="ORF">NFG57_11380</name>
</gene>
<name>A0AAU7KPP7_9GAMM</name>
<dbReference type="AlphaFoldDB" id="A0AAU7KPP7"/>
<dbReference type="RefSeq" id="WP_213227044.1">
    <property type="nucleotide sequence ID" value="NZ_CP098828.1"/>
</dbReference>
<organism evidence="1">
    <name type="scientific">Halomonas sp. H10-59</name>
    <dbReference type="NCBI Taxonomy" id="2950874"/>
    <lineage>
        <taxon>Bacteria</taxon>
        <taxon>Pseudomonadati</taxon>
        <taxon>Pseudomonadota</taxon>
        <taxon>Gammaproteobacteria</taxon>
        <taxon>Oceanospirillales</taxon>
        <taxon>Halomonadaceae</taxon>
        <taxon>Halomonas</taxon>
    </lineage>
</organism>
<sequence length="67" mass="7508">MNVTTSIKVEAHYSEIGSEIEWDIVEYKPGAQRHVLDTLESEVDARCKAACIAFETYMKSVGISTQK</sequence>
<proteinExistence type="predicted"/>